<dbReference type="SUPFAM" id="SSF50978">
    <property type="entry name" value="WD40 repeat-like"/>
    <property type="match status" value="1"/>
</dbReference>
<dbReference type="SMART" id="SM00320">
    <property type="entry name" value="WD40"/>
    <property type="match status" value="7"/>
</dbReference>
<dbReference type="InterPro" id="IPR001680">
    <property type="entry name" value="WD40_rpt"/>
</dbReference>
<dbReference type="PANTHER" id="PTHR19848:SF7">
    <property type="entry name" value="F-BOX AND WD-40 DOMAIN PROTEIN 7"/>
    <property type="match status" value="1"/>
</dbReference>
<accession>A0ABD3H0D6</accession>
<feature type="compositionally biased region" description="Polar residues" evidence="4">
    <location>
        <begin position="168"/>
        <end position="180"/>
    </location>
</feature>
<feature type="repeat" description="WD" evidence="3">
    <location>
        <begin position="446"/>
        <end position="471"/>
    </location>
</feature>
<dbReference type="CDD" id="cd00200">
    <property type="entry name" value="WD40"/>
    <property type="match status" value="1"/>
</dbReference>
<dbReference type="PANTHER" id="PTHR19848">
    <property type="entry name" value="WD40 REPEAT PROTEIN"/>
    <property type="match status" value="1"/>
</dbReference>
<dbReference type="EMBL" id="JBJQOH010000006">
    <property type="protein sequence ID" value="KAL3684256.1"/>
    <property type="molecule type" value="Genomic_DNA"/>
</dbReference>
<evidence type="ECO:0000256" key="3">
    <source>
        <dbReference type="PROSITE-ProRule" id="PRU00221"/>
    </source>
</evidence>
<dbReference type="PROSITE" id="PS00678">
    <property type="entry name" value="WD_REPEATS_1"/>
    <property type="match status" value="2"/>
</dbReference>
<feature type="compositionally biased region" description="Polar residues" evidence="4">
    <location>
        <begin position="52"/>
        <end position="68"/>
    </location>
</feature>
<reference evidence="5 6" key="1">
    <citation type="submission" date="2024-09" db="EMBL/GenBank/DDBJ databases">
        <title>Chromosome-scale assembly of Riccia sorocarpa.</title>
        <authorList>
            <person name="Paukszto L."/>
        </authorList>
    </citation>
    <scope>NUCLEOTIDE SEQUENCE [LARGE SCALE GENOMIC DNA]</scope>
    <source>
        <strain evidence="5">LP-2024</strain>
        <tissue evidence="5">Aerial parts of the thallus</tissue>
    </source>
</reference>
<feature type="repeat" description="WD" evidence="3">
    <location>
        <begin position="315"/>
        <end position="355"/>
    </location>
</feature>
<dbReference type="PROSITE" id="PS50294">
    <property type="entry name" value="WD_REPEATS_REGION"/>
    <property type="match status" value="1"/>
</dbReference>
<dbReference type="Gene3D" id="2.130.10.10">
    <property type="entry name" value="YVTN repeat-like/Quinoprotein amine dehydrogenase"/>
    <property type="match status" value="2"/>
</dbReference>
<evidence type="ECO:0008006" key="7">
    <source>
        <dbReference type="Google" id="ProtNLM"/>
    </source>
</evidence>
<keyword evidence="1 3" id="KW-0853">WD repeat</keyword>
<evidence type="ECO:0000256" key="1">
    <source>
        <dbReference type="ARBA" id="ARBA00022574"/>
    </source>
</evidence>
<proteinExistence type="predicted"/>
<name>A0ABD3H0D6_9MARC</name>
<feature type="region of interest" description="Disordered" evidence="4">
    <location>
        <begin position="161"/>
        <end position="185"/>
    </location>
</feature>
<feature type="region of interest" description="Disordered" evidence="4">
    <location>
        <begin position="52"/>
        <end position="86"/>
    </location>
</feature>
<organism evidence="5 6">
    <name type="scientific">Riccia sorocarpa</name>
    <dbReference type="NCBI Taxonomy" id="122646"/>
    <lineage>
        <taxon>Eukaryota</taxon>
        <taxon>Viridiplantae</taxon>
        <taxon>Streptophyta</taxon>
        <taxon>Embryophyta</taxon>
        <taxon>Marchantiophyta</taxon>
        <taxon>Marchantiopsida</taxon>
        <taxon>Marchantiidae</taxon>
        <taxon>Marchantiales</taxon>
        <taxon>Ricciaceae</taxon>
        <taxon>Riccia</taxon>
    </lineage>
</organism>
<dbReference type="Proteomes" id="UP001633002">
    <property type="component" value="Unassembled WGS sequence"/>
</dbReference>
<dbReference type="AlphaFoldDB" id="A0ABD3H0D6"/>
<dbReference type="PROSITE" id="PS50082">
    <property type="entry name" value="WD_REPEATS_2"/>
    <property type="match status" value="3"/>
</dbReference>
<dbReference type="InterPro" id="IPR015943">
    <property type="entry name" value="WD40/YVTN_repeat-like_dom_sf"/>
</dbReference>
<feature type="region of interest" description="Disordered" evidence="4">
    <location>
        <begin position="1"/>
        <end position="20"/>
    </location>
</feature>
<keyword evidence="6" id="KW-1185">Reference proteome</keyword>
<keyword evidence="2" id="KW-0677">Repeat</keyword>
<evidence type="ECO:0000256" key="2">
    <source>
        <dbReference type="ARBA" id="ARBA00022737"/>
    </source>
</evidence>
<dbReference type="InterPro" id="IPR019775">
    <property type="entry name" value="WD40_repeat_CS"/>
</dbReference>
<dbReference type="Pfam" id="PF00400">
    <property type="entry name" value="WD40"/>
    <property type="match status" value="3"/>
</dbReference>
<sequence length="598" mass="64203">MASVEIDTIAEGMSSGNQRESIITDHDTAPFVTQSLQTNVSANVNGRNAISWSNSGRMRNNAHSTNESPGPRIGKGLERHNRPGTLISSDPNCINEKQHHLQPKVASPAGHKTATRIGSRVGAKNSQLSVRVVNQSSSIRASPIANESTAELGKLQLSRATRDKLQRPQAQRQQSTSSLASIKDSCSGKRSESIWVPLDVRQARIKSMAISNTPDLYQWRAGPSDSAGVMVDLSDRPLMCMSVRGNEAAIGCADHSVYTVDVVRGKRLRNLYNKRYGHTEWVTCVEHLQDGRILSGALDKKLCLWDATGVRCTDLLGHDGSISSLKVIDSTYAVSASYDKTLMLWNLTGSRGRASTEPVGCLRGHKGAVLGFAMSSEGSLMSGSRDGEVFLWDASSGTAVLCCKNAHHGHVTAVECLRDIDPENSTDTDADHQQPDGVGMFSGCMGELFLTGGQDGIIQVWDIRNKAPVHTFAIARSEKGRGAVSSIGFTNVGPRTPPLMVTASADKIIRVLEPRSSFGVVHTFAEHKDFIYSLHLCGPLMWSGAGDGKLLVHDLTSGECLYGLGATHDGAVRCVSLAGAKHLVIAGDDGNCMMYSVE</sequence>
<evidence type="ECO:0000313" key="5">
    <source>
        <dbReference type="EMBL" id="KAL3684256.1"/>
    </source>
</evidence>
<feature type="repeat" description="WD" evidence="3">
    <location>
        <begin position="362"/>
        <end position="402"/>
    </location>
</feature>
<comment type="caution">
    <text evidence="5">The sequence shown here is derived from an EMBL/GenBank/DDBJ whole genome shotgun (WGS) entry which is preliminary data.</text>
</comment>
<protein>
    <recommendedName>
        <fullName evidence="7">Guanine nucleotide-binding protein subunit beta-like protein</fullName>
    </recommendedName>
</protein>
<dbReference type="InterPro" id="IPR036322">
    <property type="entry name" value="WD40_repeat_dom_sf"/>
</dbReference>
<evidence type="ECO:0000313" key="6">
    <source>
        <dbReference type="Proteomes" id="UP001633002"/>
    </source>
</evidence>
<dbReference type="InterPro" id="IPR020472">
    <property type="entry name" value="WD40_PAC1"/>
</dbReference>
<dbReference type="PRINTS" id="PR00320">
    <property type="entry name" value="GPROTEINBRPT"/>
</dbReference>
<evidence type="ECO:0000256" key="4">
    <source>
        <dbReference type="SAM" id="MobiDB-lite"/>
    </source>
</evidence>
<gene>
    <name evidence="5" type="ORF">R1sor_002278</name>
</gene>
<feature type="region of interest" description="Disordered" evidence="4">
    <location>
        <begin position="101"/>
        <end position="122"/>
    </location>
</feature>